<reference evidence="1 2" key="1">
    <citation type="submission" date="2019-08" db="EMBL/GenBank/DDBJ databases">
        <title>In-depth cultivation of the pig gut microbiome towards novel bacterial diversity and tailored functional studies.</title>
        <authorList>
            <person name="Wylensek D."/>
            <person name="Hitch T.C.A."/>
            <person name="Clavel T."/>
        </authorList>
    </citation>
    <scope>NUCLEOTIDE SEQUENCE [LARGE SCALE GENOMIC DNA]</scope>
    <source>
        <strain evidence="1 2">NM-380-WT-3C1</strain>
    </source>
</reference>
<accession>A0A7X2PBU4</accession>
<dbReference type="AlphaFoldDB" id="A0A7X2PBU4"/>
<comment type="caution">
    <text evidence="1">The sequence shown here is derived from an EMBL/GenBank/DDBJ whole genome shotgun (WGS) entry which is preliminary data.</text>
</comment>
<protein>
    <submittedName>
        <fullName evidence="1">Uncharacterized protein</fullName>
    </submittedName>
</protein>
<dbReference type="RefSeq" id="WP_154424939.1">
    <property type="nucleotide sequence ID" value="NZ_JAQYPZ010000115.1"/>
</dbReference>
<evidence type="ECO:0000313" key="1">
    <source>
        <dbReference type="EMBL" id="MSU05982.1"/>
    </source>
</evidence>
<dbReference type="EMBL" id="VUNN01000005">
    <property type="protein sequence ID" value="MSU05982.1"/>
    <property type="molecule type" value="Genomic_DNA"/>
</dbReference>
<sequence length="102" mass="11662">MVVDELKNIQKYEAILPALKDYKSYLYSECEDMNAFHSDSKKSTLIISKEGSCKLATTWREVKNSRDTTAVIILKEGEFALFLPGEKYLTKNCGKTIKFVLE</sequence>
<organism evidence="1 2">
    <name type="scientific">Bullifex porci</name>
    <dbReference type="NCBI Taxonomy" id="2606638"/>
    <lineage>
        <taxon>Bacteria</taxon>
        <taxon>Pseudomonadati</taxon>
        <taxon>Spirochaetota</taxon>
        <taxon>Spirochaetia</taxon>
        <taxon>Spirochaetales</taxon>
        <taxon>Spirochaetaceae</taxon>
        <taxon>Bullifex</taxon>
    </lineage>
</organism>
<evidence type="ECO:0000313" key="2">
    <source>
        <dbReference type="Proteomes" id="UP000460549"/>
    </source>
</evidence>
<keyword evidence="2" id="KW-1185">Reference proteome</keyword>
<dbReference type="Proteomes" id="UP000460549">
    <property type="component" value="Unassembled WGS sequence"/>
</dbReference>
<gene>
    <name evidence="1" type="ORF">FYJ80_04205</name>
</gene>
<proteinExistence type="predicted"/>
<name>A0A7X2PBU4_9SPIO</name>